<dbReference type="InterPro" id="IPR002155">
    <property type="entry name" value="Thiolase"/>
</dbReference>
<keyword evidence="8 12" id="KW-1133">Transmembrane helix</keyword>
<dbReference type="Pfam" id="PF00108">
    <property type="entry name" value="Thiolase_N"/>
    <property type="match status" value="1"/>
</dbReference>
<dbReference type="InterPro" id="IPR029149">
    <property type="entry name" value="Creatin/AminoP/Spt16_N"/>
</dbReference>
<accession>A0A3M6VPS2</accession>
<evidence type="ECO:0000256" key="11">
    <source>
        <dbReference type="ARBA" id="ARBA00023315"/>
    </source>
</evidence>
<dbReference type="GO" id="GO:0006629">
    <property type="term" value="P:lipid metabolic process"/>
    <property type="evidence" value="ECO:0007669"/>
    <property type="project" value="UniProtKB-KW"/>
</dbReference>
<gene>
    <name evidence="14" type="ORF">DD238_006259</name>
</gene>
<dbReference type="Gene3D" id="3.40.350.10">
    <property type="entry name" value="Creatinase/prolidase N-terminal domain"/>
    <property type="match status" value="1"/>
</dbReference>
<feature type="transmembrane region" description="Helical" evidence="12">
    <location>
        <begin position="62"/>
        <end position="83"/>
    </location>
</feature>
<dbReference type="SUPFAM" id="SSF53092">
    <property type="entry name" value="Creatinase/prolidase N-terminal domain"/>
    <property type="match status" value="1"/>
</dbReference>
<feature type="transmembrane region" description="Helical" evidence="12">
    <location>
        <begin position="378"/>
        <end position="399"/>
    </location>
</feature>
<feature type="transmembrane region" description="Helical" evidence="12">
    <location>
        <begin position="267"/>
        <end position="285"/>
    </location>
</feature>
<comment type="similarity">
    <text evidence="3">Belongs to the thiolase-like superfamily. Thiolase family.</text>
</comment>
<dbReference type="InterPro" id="IPR000994">
    <property type="entry name" value="Pept_M24"/>
</dbReference>
<keyword evidence="9" id="KW-0443">Lipid metabolism</keyword>
<evidence type="ECO:0000256" key="5">
    <source>
        <dbReference type="ARBA" id="ARBA00022490"/>
    </source>
</evidence>
<sequence>MTDVNKYSAGMERLSAISSICRNTGDPLYSSYKTPPKESIPDMENGALREGKQQKLLSKECIGLLAQYAGVGFLAGIIPGVIYPVLQGYLNAEGTIFVSATVLVQIPWCYKMFFGVISDCFPIMGYRRRPYMVIGWVFCVTILFIMAAMTIPDPYYGDAAMRAVDEKDWTEDQIASINADAPNSAGKYVVSMMLASFGYLICEVAADAMVVEYAQREPIEKRGRVQTAVYAVKTSFTAVGAAVIAFFMNGEEYAGSFDFSLTFQQLMLMSGIICAPLVFVSWFLLHEERVVARPAFVKYMASFWGMLQQRAIYQIVAYKFFSGVFNSFNIVSSSNIKLYWVHATPFNNSVMTIVGTIFYAVTLALTGKYGLNWNWRTIIIITMCGALSVDAFMTMLTVWDVVRNQWFWLGVPMIEYLPDGVRFMIATYVVVELAEPGHEGALYGVLTATTNLTMPFGRSMAKLVNAQFHVWLKNIQDDTYIVRRDVTITIWICYGMKLLSLAFLPLLPRQKAETQELKRTGGSSRVMGIITVSYLTFAIVWATLVNLLSMYKTTMCWKITEKRVVVIDGVRLPFAKSGTVYKDVIAYDMMRDVFKGLINKTAIDPKIIDYVVAGTVIQEVGTSNIAREAALGAGIPKHVPAHTVTQACAEKILSGHADIVLAGGVETFSDVPIRFSKPIRERLINAPKAMKKGPLEALKLLRGLKFSDFVPVAPAIQNFHTREIMGSSSDRLATRFGVTRQEMDQYTIEAHQKAYRAHVDGKYKGEILPYKGSTEENGVNPDSTLEKISTLKPAFVKPHGTHTAANSSFLTDGAAATLIMSEDKALELGYKPKSVLKDWLFVGVDPFETLLLGPAYGIQQILAKNKIKLSDIDYFEIHEAFAGQVLANLNALAEPKHCKELFGIDQAVGRVPLEKLNTWGSSLSLGHPFGATGSRLVNTASNKLQKEGGKYALLAACADSGLAYLFNPFKVQPGCLQPGLLAMEFQERRAKLFDTMPNNSAFITNAAEVKYMTHDIPFEFHQNSNFMYLTGLEEPDAHAVLVKSQNKCSFVLFVRPRDPRSEQWDGARIGLDGAKDRYLADEAFQLTDLAPGMHKLLSGVDKVFVLKPDGAKYSSNFIHATQDFYSKFVSGDFLVEQLRVVKSQNELNRMRFAADIGAEGFIDMMKNTRPGMLELALGSTFEASVKKNGALWNAFPNVVGSGSNAAVIHYLAKRDLLCEHDLVLVDSGCEVAGGYASDITRTWPVGGKLSVGQVILYEFILDVQKKCIEHLRKMIQEKEPISLNGLHDYSVDLMMKQMLELGIMKAKGGPHSRSAMREFQKYNPTHVGHYLGMDIHDTPHITRGTPLVPGMVITVEPGIYLPKNDFDVPKEFRGIGIRIEDDVVITETGIEITTSKVSKELKEMEAMRYE</sequence>
<feature type="transmembrane region" description="Helical" evidence="12">
    <location>
        <begin position="131"/>
        <end position="151"/>
    </location>
</feature>
<dbReference type="InterPro" id="IPR036005">
    <property type="entry name" value="Creatinase/aminopeptidase-like"/>
</dbReference>
<feature type="transmembrane region" description="Helical" evidence="12">
    <location>
        <begin position="311"/>
        <end position="330"/>
    </location>
</feature>
<feature type="transmembrane region" description="Helical" evidence="12">
    <location>
        <begin position="227"/>
        <end position="247"/>
    </location>
</feature>
<evidence type="ECO:0000256" key="3">
    <source>
        <dbReference type="ARBA" id="ARBA00010982"/>
    </source>
</evidence>
<evidence type="ECO:0000256" key="6">
    <source>
        <dbReference type="ARBA" id="ARBA00022679"/>
    </source>
</evidence>
<dbReference type="Pfam" id="PF02803">
    <property type="entry name" value="Thiolase_C"/>
    <property type="match status" value="1"/>
</dbReference>
<dbReference type="Gene3D" id="3.90.230.10">
    <property type="entry name" value="Creatinase/methionine aminopeptidase superfamily"/>
    <property type="match status" value="1"/>
</dbReference>
<keyword evidence="4" id="KW-0813">Transport</keyword>
<dbReference type="InterPro" id="IPR020616">
    <property type="entry name" value="Thiolase_N"/>
</dbReference>
<dbReference type="Pfam" id="PF00557">
    <property type="entry name" value="Peptidase_M24"/>
    <property type="match status" value="1"/>
</dbReference>
<dbReference type="InterPro" id="IPR039309">
    <property type="entry name" value="BT1"/>
</dbReference>
<dbReference type="Proteomes" id="UP000282087">
    <property type="component" value="Unassembled WGS sequence"/>
</dbReference>
<dbReference type="InterPro" id="IPR007865">
    <property type="entry name" value="Aminopep_P_N"/>
</dbReference>
<evidence type="ECO:0000256" key="8">
    <source>
        <dbReference type="ARBA" id="ARBA00022989"/>
    </source>
</evidence>
<keyword evidence="6" id="KW-0808">Transferase</keyword>
<dbReference type="EMBL" id="QLLG01000049">
    <property type="protein sequence ID" value="RMX68878.1"/>
    <property type="molecule type" value="Genomic_DNA"/>
</dbReference>
<comment type="similarity">
    <text evidence="2">Belongs to the major facilitator superfamily. Folate-biopterin transporter (TC 2.A.71) family.</text>
</comment>
<dbReference type="STRING" id="542832.A0A3M6VPS2"/>
<dbReference type="GO" id="GO:0070006">
    <property type="term" value="F:metalloaminopeptidase activity"/>
    <property type="evidence" value="ECO:0007669"/>
    <property type="project" value="InterPro"/>
</dbReference>
<dbReference type="Gene3D" id="3.40.47.10">
    <property type="match status" value="1"/>
</dbReference>
<evidence type="ECO:0000313" key="14">
    <source>
        <dbReference type="EMBL" id="RMX68878.1"/>
    </source>
</evidence>
<dbReference type="PANTHER" id="PTHR31585:SF5">
    <property type="entry name" value="RNA-BINDING S4 DOMAIN-CONTAINING PROTEIN"/>
    <property type="match status" value="1"/>
</dbReference>
<evidence type="ECO:0000256" key="9">
    <source>
        <dbReference type="ARBA" id="ARBA00023098"/>
    </source>
</evidence>
<dbReference type="SMART" id="SM01011">
    <property type="entry name" value="AMP_N"/>
    <property type="match status" value="1"/>
</dbReference>
<dbReference type="SUPFAM" id="SSF53901">
    <property type="entry name" value="Thiolase-like"/>
    <property type="match status" value="2"/>
</dbReference>
<evidence type="ECO:0000256" key="12">
    <source>
        <dbReference type="SAM" id="Phobius"/>
    </source>
</evidence>
<protein>
    <recommendedName>
        <fullName evidence="13">Aminopeptidase P N-terminal domain-containing protein</fullName>
    </recommendedName>
</protein>
<dbReference type="GO" id="GO:0016747">
    <property type="term" value="F:acyltransferase activity, transferring groups other than amino-acyl groups"/>
    <property type="evidence" value="ECO:0007669"/>
    <property type="project" value="InterPro"/>
</dbReference>
<proteinExistence type="inferred from homology"/>
<evidence type="ECO:0000313" key="15">
    <source>
        <dbReference type="Proteomes" id="UP000282087"/>
    </source>
</evidence>
<evidence type="ECO:0000256" key="1">
    <source>
        <dbReference type="ARBA" id="ARBA00004141"/>
    </source>
</evidence>
<dbReference type="CDD" id="cd00751">
    <property type="entry name" value="thiolase"/>
    <property type="match status" value="1"/>
</dbReference>
<dbReference type="VEuPathDB" id="FungiDB:DD237_006678"/>
<dbReference type="PANTHER" id="PTHR31585">
    <property type="entry name" value="FOLATE-BIOPTERIN TRANSPORTER 1, CHLOROPLASTIC"/>
    <property type="match status" value="1"/>
</dbReference>
<organism evidence="14 15">
    <name type="scientific">Peronospora effusa</name>
    <dbReference type="NCBI Taxonomy" id="542832"/>
    <lineage>
        <taxon>Eukaryota</taxon>
        <taxon>Sar</taxon>
        <taxon>Stramenopiles</taxon>
        <taxon>Oomycota</taxon>
        <taxon>Peronosporomycetes</taxon>
        <taxon>Peronosporales</taxon>
        <taxon>Peronosporaceae</taxon>
        <taxon>Peronospora</taxon>
    </lineage>
</organism>
<evidence type="ECO:0000256" key="7">
    <source>
        <dbReference type="ARBA" id="ARBA00022692"/>
    </source>
</evidence>
<keyword evidence="5" id="KW-0963">Cytoplasm</keyword>
<dbReference type="SUPFAM" id="SSF55920">
    <property type="entry name" value="Creatinase/aminopeptidase"/>
    <property type="match status" value="1"/>
</dbReference>
<keyword evidence="7 12" id="KW-0812">Transmembrane</keyword>
<feature type="transmembrane region" description="Helical" evidence="12">
    <location>
        <begin position="89"/>
        <end position="110"/>
    </location>
</feature>
<feature type="transmembrane region" description="Helical" evidence="12">
    <location>
        <begin position="188"/>
        <end position="206"/>
    </location>
</feature>
<feature type="domain" description="Aminopeptidase P N-terminal" evidence="13">
    <location>
        <begin position="981"/>
        <end position="1114"/>
    </location>
</feature>
<feature type="transmembrane region" description="Helical" evidence="12">
    <location>
        <begin position="350"/>
        <end position="371"/>
    </location>
</feature>
<dbReference type="InterPro" id="IPR020617">
    <property type="entry name" value="Thiolase_C"/>
</dbReference>
<keyword evidence="10 12" id="KW-0472">Membrane</keyword>
<evidence type="ECO:0000259" key="13">
    <source>
        <dbReference type="SMART" id="SM01011"/>
    </source>
</evidence>
<reference evidence="14 15" key="1">
    <citation type="submission" date="2018-06" db="EMBL/GenBank/DDBJ databases">
        <title>Comparative genomics of downy mildews reveals potential adaptations to biotrophy.</title>
        <authorList>
            <person name="Fletcher K."/>
            <person name="Klosterman S.J."/>
            <person name="Derevnina L."/>
            <person name="Martin F."/>
            <person name="Koike S."/>
            <person name="Reyes Chin-Wo S."/>
            <person name="Mou B."/>
            <person name="Michelmore R."/>
        </authorList>
    </citation>
    <scope>NUCLEOTIDE SEQUENCE [LARGE SCALE GENOMIC DNA]</scope>
    <source>
        <strain evidence="14 15">R14</strain>
    </source>
</reference>
<keyword evidence="15" id="KW-1185">Reference proteome</keyword>
<dbReference type="InterPro" id="IPR016039">
    <property type="entry name" value="Thiolase-like"/>
</dbReference>
<feature type="transmembrane region" description="Helical" evidence="12">
    <location>
        <begin position="528"/>
        <end position="551"/>
    </location>
</feature>
<comment type="caution">
    <text evidence="14">The sequence shown here is derived from an EMBL/GenBank/DDBJ whole genome shotgun (WGS) entry which is preliminary data.</text>
</comment>
<dbReference type="CDD" id="cd01087">
    <property type="entry name" value="Prolidase"/>
    <property type="match status" value="1"/>
</dbReference>
<comment type="subcellular location">
    <subcellularLocation>
        <location evidence="1">Membrane</location>
        <topology evidence="1">Multi-pass membrane protein</topology>
    </subcellularLocation>
</comment>
<dbReference type="GO" id="GO:0016020">
    <property type="term" value="C:membrane"/>
    <property type="evidence" value="ECO:0007669"/>
    <property type="project" value="UniProtKB-SubCell"/>
</dbReference>
<evidence type="ECO:0000256" key="10">
    <source>
        <dbReference type="ARBA" id="ARBA00023136"/>
    </source>
</evidence>
<name>A0A3M6VPS2_9STRA</name>
<dbReference type="SUPFAM" id="SSF103473">
    <property type="entry name" value="MFS general substrate transporter"/>
    <property type="match status" value="1"/>
</dbReference>
<dbReference type="GO" id="GO:0030145">
    <property type="term" value="F:manganese ion binding"/>
    <property type="evidence" value="ECO:0007669"/>
    <property type="project" value="InterPro"/>
</dbReference>
<feature type="transmembrane region" description="Helical" evidence="12">
    <location>
        <begin position="488"/>
        <end position="507"/>
    </location>
</feature>
<dbReference type="Pfam" id="PF03092">
    <property type="entry name" value="BT1"/>
    <property type="match status" value="1"/>
</dbReference>
<evidence type="ECO:0000256" key="4">
    <source>
        <dbReference type="ARBA" id="ARBA00022448"/>
    </source>
</evidence>
<dbReference type="NCBIfam" id="TIGR01930">
    <property type="entry name" value="AcCoA-C-Actrans"/>
    <property type="match status" value="1"/>
</dbReference>
<evidence type="ECO:0000256" key="2">
    <source>
        <dbReference type="ARBA" id="ARBA00007015"/>
    </source>
</evidence>
<dbReference type="InterPro" id="IPR036259">
    <property type="entry name" value="MFS_trans_sf"/>
</dbReference>
<dbReference type="Pfam" id="PF05195">
    <property type="entry name" value="AMP_N"/>
    <property type="match status" value="1"/>
</dbReference>
<dbReference type="FunFam" id="3.40.47.10:FF:000011">
    <property type="entry name" value="3-ketoacyl-CoA thiolase"/>
    <property type="match status" value="1"/>
</dbReference>
<keyword evidence="11" id="KW-0012">Acyltransferase</keyword>